<dbReference type="RefSeq" id="WP_091136823.1">
    <property type="nucleotide sequence ID" value="NZ_FMVJ01000009.1"/>
</dbReference>
<proteinExistence type="predicted"/>
<evidence type="ECO:0000313" key="1">
    <source>
        <dbReference type="EMBL" id="SCY98818.1"/>
    </source>
</evidence>
<dbReference type="OrthoDB" id="9917683at2"/>
<keyword evidence="2" id="KW-1185">Reference proteome</keyword>
<sequence length="121" mass="13209">MTDQLHVHDAVPISDPDDSLLQQISEDFSESLQKLASFTPKEIQMSVLAATLQLYNSGRYGKDFEGMKLSAKDAVALSSLALNVDSIGGIFVEVTAEHHHTYNVFAHAQAEADGMFKRAAK</sequence>
<dbReference type="EMBL" id="FMVJ01000009">
    <property type="protein sequence ID" value="SCY98818.1"/>
    <property type="molecule type" value="Genomic_DNA"/>
</dbReference>
<reference evidence="1 2" key="1">
    <citation type="submission" date="2016-10" db="EMBL/GenBank/DDBJ databases">
        <authorList>
            <person name="de Groot N.N."/>
        </authorList>
    </citation>
    <scope>NUCLEOTIDE SEQUENCE [LARGE SCALE GENOMIC DNA]</scope>
    <source>
        <strain evidence="1 2">CGMCC 1.7666</strain>
    </source>
</reference>
<organism evidence="1 2">
    <name type="scientific">Microvirga guangxiensis</name>
    <dbReference type="NCBI Taxonomy" id="549386"/>
    <lineage>
        <taxon>Bacteria</taxon>
        <taxon>Pseudomonadati</taxon>
        <taxon>Pseudomonadota</taxon>
        <taxon>Alphaproteobacteria</taxon>
        <taxon>Hyphomicrobiales</taxon>
        <taxon>Methylobacteriaceae</taxon>
        <taxon>Microvirga</taxon>
    </lineage>
</organism>
<name>A0A1G5KFE7_9HYPH</name>
<dbReference type="AlphaFoldDB" id="A0A1G5KFE7"/>
<accession>A0A1G5KFE7</accession>
<gene>
    <name evidence="1" type="ORF">SAMN02927923_03251</name>
</gene>
<dbReference type="Proteomes" id="UP000199569">
    <property type="component" value="Unassembled WGS sequence"/>
</dbReference>
<protein>
    <submittedName>
        <fullName evidence="1">Uncharacterized protein</fullName>
    </submittedName>
</protein>
<evidence type="ECO:0000313" key="2">
    <source>
        <dbReference type="Proteomes" id="UP000199569"/>
    </source>
</evidence>